<evidence type="ECO:0000313" key="6">
    <source>
        <dbReference type="Proteomes" id="UP000501543"/>
    </source>
</evidence>
<dbReference type="Pfam" id="PF03906">
    <property type="entry name" value="Phage_T7_tail"/>
    <property type="match status" value="1"/>
</dbReference>
<dbReference type="InterPro" id="IPR005604">
    <property type="entry name" value="Phage_T7_tail_fibre-like_N"/>
</dbReference>
<keyword evidence="6" id="KW-1185">Reference proteome</keyword>
<comment type="subcellular location">
    <subcellularLocation>
        <location evidence="1">Virion</location>
    </subcellularLocation>
</comment>
<organism evidence="5 6">
    <name type="scientific">Klebsiella phage VLC5</name>
    <dbReference type="NCBI Taxonomy" id="2723742"/>
    <lineage>
        <taxon>Viruses</taxon>
        <taxon>Duplodnaviria</taxon>
        <taxon>Heunggongvirae</taxon>
        <taxon>Uroviricota</taxon>
        <taxon>Caudoviricetes</taxon>
        <taxon>Autographivirales</taxon>
        <taxon>Autoscriptoviridae</taxon>
        <taxon>Slopekvirinae</taxon>
        <taxon>Drulisvirus</taxon>
        <taxon>Drulisvirus VLC5</taxon>
    </lineage>
</organism>
<gene>
    <name evidence="5" type="ORF">VLC5_49</name>
</gene>
<keyword evidence="2" id="KW-1227">Viral tail protein</keyword>
<evidence type="ECO:0000313" key="5">
    <source>
        <dbReference type="EMBL" id="QIW86419.1"/>
    </source>
</evidence>
<proteinExistence type="predicted"/>
<sequence length="791" mass="83451">MAFSWQESVKPAGTQDIQCDIEYLDKSYIHVYLDGAETTAFTWTSSTNIRLNSPLSAETAVLLIRKTEREYLYIEFASGAPFIEGNVDTQNTQFLHLAQELVEGRSIEGFYGDINMHRYRITNMGDPVDARDAANKQYVDAGDARLDQRIDAEHAAWVAAVANEASIRKAADDALDVRTTNLEQTYFNANTNSFPWWTVLTADTDTVTPGMPFTKAKVRVNGVTQTAGYSYTVTAGVVKFAEVLPAGTLVDMTIGIDTEADTSAVSSVLELLTAPSGASLISSGNAPVSVLLRRSIFEFMSAGDRTLITSTIGVEVLVDYALAAAVAAGVTELYFPPAPGIYVVGQTPVTLPAGFSITGVAAKPYTASSNASFNSRGTVIRLASGATAPFILTSRHRFLNVILDGRNSSVNLMKGVGSDQTQYCRFDSCGIYRWLNGIGGSSSSGYTATVQVIGCAIASNYRGVRNVIDSRFTDCTINANTYNGVELNTGANNNSFLNVRNEWNGAHNYYAYGAKRNVVCGELCDRAGLSGFVAVGGGQWVVCGVTVQRSGKNAVVGSVDDAHFQLAGGSSSIIINGVDTLAGANDDGSGTSTPSYTLSTSGANSDEKTFIATGSRLGGFTGTYWLRSGVVKNLSVLGCAGIPDVKNFGFSQSEDGATRLGDKVSSLALSGAGNTATLTFPVSSGGARAQYSEPLVRKLEITARNNTDTGSVSRFYADLIISRELATATVVVDASSVKTHSTLSGGTWGLASASPTGVSVTPTISADGSTLTVTLTAVDNAPRRIWAQLRG</sequence>
<evidence type="ECO:0000256" key="2">
    <source>
        <dbReference type="ARBA" id="ARBA00022732"/>
    </source>
</evidence>
<evidence type="ECO:0000259" key="4">
    <source>
        <dbReference type="Pfam" id="PF03906"/>
    </source>
</evidence>
<keyword evidence="3" id="KW-0946">Virion</keyword>
<dbReference type="SMR" id="A0A6H0X2R0"/>
<dbReference type="InterPro" id="IPR012334">
    <property type="entry name" value="Pectin_lyas_fold"/>
</dbReference>
<dbReference type="GO" id="GO:0098015">
    <property type="term" value="C:virus tail"/>
    <property type="evidence" value="ECO:0007669"/>
    <property type="project" value="UniProtKB-KW"/>
</dbReference>
<protein>
    <submittedName>
        <fullName evidence="5">Tail spike</fullName>
    </submittedName>
</protein>
<name>A0A6H0X2R0_9CAUD</name>
<feature type="domain" description="Bacteriophage T7 tail fibre protein-like N-terminal" evidence="4">
    <location>
        <begin position="13"/>
        <end position="102"/>
    </location>
</feature>
<evidence type="ECO:0000256" key="3">
    <source>
        <dbReference type="ARBA" id="ARBA00022844"/>
    </source>
</evidence>
<dbReference type="GO" id="GO:0098996">
    <property type="term" value="P:symbiont entry into host cell via disruption of host cell glycocalyx"/>
    <property type="evidence" value="ECO:0007669"/>
    <property type="project" value="UniProtKB-ARBA"/>
</dbReference>
<evidence type="ECO:0000256" key="1">
    <source>
        <dbReference type="ARBA" id="ARBA00004328"/>
    </source>
</evidence>
<dbReference type="Gene3D" id="2.160.20.10">
    <property type="entry name" value="Single-stranded right-handed beta-helix, Pectin lyase-like"/>
    <property type="match status" value="1"/>
</dbReference>
<reference evidence="5 6" key="1">
    <citation type="submission" date="2020-03" db="EMBL/GenBank/DDBJ databases">
        <title>Isolation and characterization of two Klebsiella pneumoniae phages encoding divergent depolymerases.</title>
        <authorList>
            <person name="Domingo-Calap P."/>
            <person name="Beamud B."/>
            <person name="Mora L."/>
            <person name="Gonzalez-Candelas F."/>
            <person name="Sanjuan R."/>
        </authorList>
    </citation>
    <scope>NUCLEOTIDE SEQUENCE [LARGE SCALE GENOMIC DNA]</scope>
</reference>
<dbReference type="EMBL" id="MT197175">
    <property type="protein sequence ID" value="QIW86419.1"/>
    <property type="molecule type" value="Genomic_DNA"/>
</dbReference>
<accession>A0A6H0X2R0</accession>
<dbReference type="Proteomes" id="UP000501543">
    <property type="component" value="Segment"/>
</dbReference>